<dbReference type="InterPro" id="IPR012042">
    <property type="entry name" value="NeuTTM/CthTTM-like"/>
</dbReference>
<name>A0A369UT99_9GAMM</name>
<dbReference type="Proteomes" id="UP000253782">
    <property type="component" value="Unassembled WGS sequence"/>
</dbReference>
<sequence>MGIEIERKFLLQSDAWRSQVQHSERMVQGYLVGAQAVRDGTASASVRVRRAGEQAWLNIKSATLGIQRDEYEYPVPLADAEAMLSSLCKGALEKIRHHVVVDGALFEIDEFLGDNQGLIVAEIELDAPDMSYPRPAWLGREVSTLPRYYNVNLSDHPYVRWTLAERDAVDAVVRPDAGQTEWDQALLDQTRLDQSC</sequence>
<evidence type="ECO:0000313" key="3">
    <source>
        <dbReference type="EMBL" id="RDD83275.1"/>
    </source>
</evidence>
<dbReference type="OrthoDB" id="9805588at2"/>
<protein>
    <submittedName>
        <fullName evidence="3">CYTH domain-containing protein</fullName>
    </submittedName>
</protein>
<reference evidence="3 4" key="1">
    <citation type="submission" date="2018-07" db="EMBL/GenBank/DDBJ databases">
        <title>Dyella tabacisoli L4-6T, whole genome shotgun sequence.</title>
        <authorList>
            <person name="Zhou X.-K."/>
            <person name="Li W.-J."/>
            <person name="Duan Y.-Q."/>
        </authorList>
    </citation>
    <scope>NUCLEOTIDE SEQUENCE [LARGE SCALE GENOMIC DNA]</scope>
    <source>
        <strain evidence="3 4">L4-6</strain>
    </source>
</reference>
<dbReference type="Pfam" id="PF01928">
    <property type="entry name" value="CYTH"/>
    <property type="match status" value="1"/>
</dbReference>
<dbReference type="EMBL" id="QQAH01000001">
    <property type="protein sequence ID" value="RDD83275.1"/>
    <property type="molecule type" value="Genomic_DNA"/>
</dbReference>
<feature type="active site" description="Proton acceptor" evidence="1">
    <location>
        <position position="30"/>
    </location>
</feature>
<dbReference type="Gene3D" id="2.40.320.10">
    <property type="entry name" value="Hypothetical Protein Pfu-838710-001"/>
    <property type="match status" value="1"/>
</dbReference>
<dbReference type="RefSeq" id="WP_114843667.1">
    <property type="nucleotide sequence ID" value="NZ_JBHSPE010000001.1"/>
</dbReference>
<dbReference type="InterPro" id="IPR023577">
    <property type="entry name" value="CYTH_domain"/>
</dbReference>
<dbReference type="InterPro" id="IPR033469">
    <property type="entry name" value="CYTH-like_dom_sf"/>
</dbReference>
<dbReference type="CDD" id="cd07891">
    <property type="entry name" value="CYTH-like_CthTTM-like_1"/>
    <property type="match status" value="1"/>
</dbReference>
<proteinExistence type="predicted"/>
<evidence type="ECO:0000259" key="2">
    <source>
        <dbReference type="PROSITE" id="PS51707"/>
    </source>
</evidence>
<dbReference type="PANTHER" id="PTHR40114">
    <property type="entry name" value="SLR0698 PROTEIN"/>
    <property type="match status" value="1"/>
</dbReference>
<evidence type="ECO:0000313" key="4">
    <source>
        <dbReference type="Proteomes" id="UP000253782"/>
    </source>
</evidence>
<comment type="caution">
    <text evidence="3">The sequence shown here is derived from an EMBL/GenBank/DDBJ whole genome shotgun (WGS) entry which is preliminary data.</text>
</comment>
<keyword evidence="4" id="KW-1185">Reference proteome</keyword>
<dbReference type="SUPFAM" id="SSF55154">
    <property type="entry name" value="CYTH-like phosphatases"/>
    <property type="match status" value="1"/>
</dbReference>
<dbReference type="PROSITE" id="PS51707">
    <property type="entry name" value="CYTH"/>
    <property type="match status" value="1"/>
</dbReference>
<accession>A0A369UT99</accession>
<organism evidence="3 4">
    <name type="scientific">Dyella tabacisoli</name>
    <dbReference type="NCBI Taxonomy" id="2282381"/>
    <lineage>
        <taxon>Bacteria</taxon>
        <taxon>Pseudomonadati</taxon>
        <taxon>Pseudomonadota</taxon>
        <taxon>Gammaproteobacteria</taxon>
        <taxon>Lysobacterales</taxon>
        <taxon>Rhodanobacteraceae</taxon>
        <taxon>Dyella</taxon>
    </lineage>
</organism>
<evidence type="ECO:0000256" key="1">
    <source>
        <dbReference type="PIRSR" id="PIRSR016487-1"/>
    </source>
</evidence>
<feature type="domain" description="CYTH" evidence="2">
    <location>
        <begin position="2"/>
        <end position="155"/>
    </location>
</feature>
<dbReference type="SMART" id="SM01118">
    <property type="entry name" value="CYTH"/>
    <property type="match status" value="1"/>
</dbReference>
<dbReference type="AlphaFoldDB" id="A0A369UT99"/>
<dbReference type="PIRSF" id="PIRSF016487">
    <property type="entry name" value="CYTH_UCP016487"/>
    <property type="match status" value="1"/>
</dbReference>
<gene>
    <name evidence="3" type="ORF">DVJ77_01340</name>
</gene>
<dbReference type="PANTHER" id="PTHR40114:SF1">
    <property type="entry name" value="SLR0698 PROTEIN"/>
    <property type="match status" value="1"/>
</dbReference>